<dbReference type="InterPro" id="IPR030228">
    <property type="entry name" value="Gpn3"/>
</dbReference>
<name>A0AAF0DW99_9BASI</name>
<evidence type="ECO:0000256" key="3">
    <source>
        <dbReference type="ARBA" id="ARBA00022741"/>
    </source>
</evidence>
<dbReference type="GO" id="GO:0000398">
    <property type="term" value="P:mRNA splicing, via spliceosome"/>
    <property type="evidence" value="ECO:0007669"/>
    <property type="project" value="InterPro"/>
</dbReference>
<gene>
    <name evidence="9" type="ORF">MBRA1_003447</name>
</gene>
<feature type="compositionally biased region" description="Acidic residues" evidence="8">
    <location>
        <begin position="110"/>
        <end position="140"/>
    </location>
</feature>
<dbReference type="AlphaFoldDB" id="A0AAF0DW99"/>
<dbReference type="Pfam" id="PF04889">
    <property type="entry name" value="Cwf_Cwc_15"/>
    <property type="match status" value="1"/>
</dbReference>
<evidence type="ECO:0000313" key="9">
    <source>
        <dbReference type="EMBL" id="WFC96784.1"/>
    </source>
</evidence>
<keyword evidence="5" id="KW-0342">GTP-binding</keyword>
<comment type="function">
    <text evidence="6">Small GTPase required for proper nuclear import of RNA polymerase II and III (RNAPII and RNAPIII). May act at an RNAP assembly step prior to nuclear import.</text>
</comment>
<organism evidence="9 10">
    <name type="scientific">Malassezia brasiliensis</name>
    <dbReference type="NCBI Taxonomy" id="1821822"/>
    <lineage>
        <taxon>Eukaryota</taxon>
        <taxon>Fungi</taxon>
        <taxon>Dikarya</taxon>
        <taxon>Basidiomycota</taxon>
        <taxon>Ustilaginomycotina</taxon>
        <taxon>Malasseziomycetes</taxon>
        <taxon>Malasseziales</taxon>
        <taxon>Malasseziaceae</taxon>
        <taxon>Malassezia</taxon>
    </lineage>
</organism>
<evidence type="ECO:0000256" key="7">
    <source>
        <dbReference type="ARBA" id="ARBA00061952"/>
    </source>
</evidence>
<evidence type="ECO:0000256" key="5">
    <source>
        <dbReference type="ARBA" id="ARBA00023134"/>
    </source>
</evidence>
<evidence type="ECO:0000313" key="10">
    <source>
        <dbReference type="Proteomes" id="UP001216638"/>
    </source>
</evidence>
<dbReference type="SUPFAM" id="SSF52540">
    <property type="entry name" value="P-loop containing nucleoside triphosphate hydrolases"/>
    <property type="match status" value="1"/>
</dbReference>
<keyword evidence="4" id="KW-0378">Hydrolase</keyword>
<dbReference type="CDD" id="cd17872">
    <property type="entry name" value="GPN3"/>
    <property type="match status" value="1"/>
</dbReference>
<dbReference type="InterPro" id="IPR004130">
    <property type="entry name" value="Gpn"/>
</dbReference>
<evidence type="ECO:0000256" key="8">
    <source>
        <dbReference type="SAM" id="MobiDB-lite"/>
    </source>
</evidence>
<evidence type="ECO:0000256" key="6">
    <source>
        <dbReference type="ARBA" id="ARBA00054449"/>
    </source>
</evidence>
<dbReference type="FunFam" id="3.40.50.300:FF:000552">
    <property type="entry name" value="GPN-loop GTPase 3"/>
    <property type="match status" value="1"/>
</dbReference>
<protein>
    <recommendedName>
        <fullName evidence="2">GPN-loop GTPase 3</fullName>
    </recommendedName>
</protein>
<sequence length="519" mass="59235">MSSAHRPTWEPAKGKGDIAHLSQAYSKHSLPAHTKLKFRKPGDTQRRSLQELKAELEAGERRAKAARNPDADDTEEDEGDAKRRRLLNDAKQLDADDEEVPPSKGKQPAQDDDNDDDDDDDGSEESGEEDDDEDDEDDTEALMRELEKIKQERREEQERREQLGSAQEQMSREEEIARGNPLLNLESALHGESRAPKMPEQQRWDEDLIFRNQAIETPDLTKRGFVNDLTRTEFHKKFMSEMGRYAVLVTGPAGAGKSTFCSTMVSHAHSLGRSVHLFNLDPAAENFEYEPTIDIRELISLADVMEEMDLGPNGGLVYCFDYLLNNLDWLENELGNFDNDYLIIDCPGQIELYTHFPVMARFVSVMQEQYNFRVCATYLLDSHFMDDKPKYFAGVLSAMSVMINLDIPHINIMTKMDLVYHSNDKRGPKYAQRKEMERYMDPDPLLLADEANAETNPQFFSLNQAIAHLIEDYSMVSFLPLDLTDEDSIAMALSSIDNLVQYGEDEEPVEPKDMDEEES</sequence>
<feature type="compositionally biased region" description="Basic and acidic residues" evidence="8">
    <location>
        <begin position="40"/>
        <end position="70"/>
    </location>
</feature>
<comment type="similarity">
    <text evidence="1">Belongs to the GPN-loop GTPase family.</text>
</comment>
<keyword evidence="10" id="KW-1185">Reference proteome</keyword>
<dbReference type="GO" id="GO:0005681">
    <property type="term" value="C:spliceosomal complex"/>
    <property type="evidence" value="ECO:0007669"/>
    <property type="project" value="InterPro"/>
</dbReference>
<reference evidence="9" key="1">
    <citation type="submission" date="2023-03" db="EMBL/GenBank/DDBJ databases">
        <title>Mating type loci evolution in Malassezia.</title>
        <authorList>
            <person name="Coelho M.A."/>
        </authorList>
    </citation>
    <scope>NUCLEOTIDE SEQUENCE</scope>
    <source>
        <strain evidence="9">CBS 14135</strain>
    </source>
</reference>
<accession>A0AAF0DW99</accession>
<keyword evidence="3" id="KW-0547">Nucleotide-binding</keyword>
<proteinExistence type="inferred from homology"/>
<feature type="compositionally biased region" description="Basic and acidic residues" evidence="8">
    <location>
        <begin position="141"/>
        <end position="162"/>
    </location>
</feature>
<dbReference type="InterPro" id="IPR006973">
    <property type="entry name" value="Cwf_Cwc_15"/>
</dbReference>
<dbReference type="GO" id="GO:0005525">
    <property type="term" value="F:GTP binding"/>
    <property type="evidence" value="ECO:0007669"/>
    <property type="project" value="UniProtKB-KW"/>
</dbReference>
<dbReference type="Proteomes" id="UP001216638">
    <property type="component" value="Chromosome 4"/>
</dbReference>
<dbReference type="PANTHER" id="PTHR21231">
    <property type="entry name" value="XPA-BINDING PROTEIN 1-RELATED"/>
    <property type="match status" value="1"/>
</dbReference>
<feature type="region of interest" description="Disordered" evidence="8">
    <location>
        <begin position="26"/>
        <end position="181"/>
    </location>
</feature>
<dbReference type="Pfam" id="PF03029">
    <property type="entry name" value="ATP_bind_1"/>
    <property type="match status" value="1"/>
</dbReference>
<evidence type="ECO:0000256" key="2">
    <source>
        <dbReference type="ARBA" id="ARBA00014587"/>
    </source>
</evidence>
<dbReference type="Gene3D" id="3.40.50.300">
    <property type="entry name" value="P-loop containing nucleotide triphosphate hydrolases"/>
    <property type="match status" value="1"/>
</dbReference>
<dbReference type="EMBL" id="CP119954">
    <property type="protein sequence ID" value="WFC96784.1"/>
    <property type="molecule type" value="Genomic_DNA"/>
</dbReference>
<evidence type="ECO:0000256" key="1">
    <source>
        <dbReference type="ARBA" id="ARBA00005290"/>
    </source>
</evidence>
<dbReference type="InterPro" id="IPR027417">
    <property type="entry name" value="P-loop_NTPase"/>
</dbReference>
<comment type="subunit">
    <text evidence="7">Heterodimers with GPN1 or GPN2. Binds to RNA polymerase II (RNAPII).</text>
</comment>
<dbReference type="GO" id="GO:0003924">
    <property type="term" value="F:GTPase activity"/>
    <property type="evidence" value="ECO:0007669"/>
    <property type="project" value="TreeGrafter"/>
</dbReference>
<dbReference type="PANTHER" id="PTHR21231:SF7">
    <property type="entry name" value="GPN-LOOP GTPASE 3"/>
    <property type="match status" value="1"/>
</dbReference>
<evidence type="ECO:0000256" key="4">
    <source>
        <dbReference type="ARBA" id="ARBA00022801"/>
    </source>
</evidence>